<gene>
    <name evidence="1" type="ORF">Vadar_010414</name>
</gene>
<name>A0ACB7XYH4_9ERIC</name>
<dbReference type="Proteomes" id="UP000828048">
    <property type="component" value="Chromosome 5"/>
</dbReference>
<organism evidence="1 2">
    <name type="scientific">Vaccinium darrowii</name>
    <dbReference type="NCBI Taxonomy" id="229202"/>
    <lineage>
        <taxon>Eukaryota</taxon>
        <taxon>Viridiplantae</taxon>
        <taxon>Streptophyta</taxon>
        <taxon>Embryophyta</taxon>
        <taxon>Tracheophyta</taxon>
        <taxon>Spermatophyta</taxon>
        <taxon>Magnoliopsida</taxon>
        <taxon>eudicotyledons</taxon>
        <taxon>Gunneridae</taxon>
        <taxon>Pentapetalae</taxon>
        <taxon>asterids</taxon>
        <taxon>Ericales</taxon>
        <taxon>Ericaceae</taxon>
        <taxon>Vaccinioideae</taxon>
        <taxon>Vaccinieae</taxon>
        <taxon>Vaccinium</taxon>
    </lineage>
</organism>
<evidence type="ECO:0000313" key="2">
    <source>
        <dbReference type="Proteomes" id="UP000828048"/>
    </source>
</evidence>
<protein>
    <submittedName>
        <fullName evidence="1">Uncharacterized protein</fullName>
    </submittedName>
</protein>
<proteinExistence type="predicted"/>
<dbReference type="EMBL" id="CM037155">
    <property type="protein sequence ID" value="KAH7846141.1"/>
    <property type="molecule type" value="Genomic_DNA"/>
</dbReference>
<accession>A0ACB7XYH4</accession>
<reference evidence="1 2" key="1">
    <citation type="journal article" date="2021" name="Hortic Res">
        <title>High-quality reference genome and annotation aids understanding of berry development for evergreen blueberry (Vaccinium darrowii).</title>
        <authorList>
            <person name="Yu J."/>
            <person name="Hulse-Kemp A.M."/>
            <person name="Babiker E."/>
            <person name="Staton M."/>
        </authorList>
    </citation>
    <scope>NUCLEOTIDE SEQUENCE [LARGE SCALE GENOMIC DNA]</scope>
    <source>
        <strain evidence="2">cv. NJ 8807/NJ 8810</strain>
        <tissue evidence="1">Young leaf</tissue>
    </source>
</reference>
<keyword evidence="2" id="KW-1185">Reference proteome</keyword>
<sequence>MDPPGPDLPEEPLEELEEFLAQTNTILDESTSIPRRSQKTTYMCRDLLAYSLVCGILAYYVLDPVFSLIDPFLCPCFRPHSSSSQSKKLVDFLSWYLLVAISFALLSATAISFSQSRPSAARVAVIHSSTVFNRLAVTYLWVYIIMVLYNAVFLGLIFVLLSVPLRTHYSALPVLAAVAMFRLILVDDGSLCYLASKVTMLEPVYAFAAIDKCHSLLIGRNRLRSSSLVLLNLASFGFINGVVGLFLIQGRFECQLLKGTMAGLVTEFAFFY</sequence>
<comment type="caution">
    <text evidence="1">The sequence shown here is derived from an EMBL/GenBank/DDBJ whole genome shotgun (WGS) entry which is preliminary data.</text>
</comment>
<evidence type="ECO:0000313" key="1">
    <source>
        <dbReference type="EMBL" id="KAH7846141.1"/>
    </source>
</evidence>